<dbReference type="PANTHER" id="PTHR33969:SF2">
    <property type="entry name" value="SEGREGATION AND CONDENSATION PROTEIN A"/>
    <property type="match status" value="1"/>
</dbReference>
<dbReference type="InterPro" id="IPR003768">
    <property type="entry name" value="ScpA"/>
</dbReference>
<dbReference type="GO" id="GO:0051301">
    <property type="term" value="P:cell division"/>
    <property type="evidence" value="ECO:0007669"/>
    <property type="project" value="UniProtKB-KW"/>
</dbReference>
<dbReference type="PANTHER" id="PTHR33969">
    <property type="entry name" value="SEGREGATION AND CONDENSATION PROTEIN A"/>
    <property type="match status" value="1"/>
</dbReference>
<organism evidence="6 7">
    <name type="scientific">Schinkia azotoformans MEV2011</name>
    <dbReference type="NCBI Taxonomy" id="1348973"/>
    <lineage>
        <taxon>Bacteria</taxon>
        <taxon>Bacillati</taxon>
        <taxon>Bacillota</taxon>
        <taxon>Bacilli</taxon>
        <taxon>Bacillales</taxon>
        <taxon>Bacillaceae</taxon>
        <taxon>Calidifontibacillus/Schinkia group</taxon>
        <taxon>Schinkia</taxon>
    </lineage>
</organism>
<evidence type="ECO:0000313" key="6">
    <source>
        <dbReference type="EMBL" id="KEF37322.1"/>
    </source>
</evidence>
<dbReference type="OrthoDB" id="9811016at2"/>
<dbReference type="AlphaFoldDB" id="A0A072NJ73"/>
<evidence type="ECO:0000313" key="7">
    <source>
        <dbReference type="Proteomes" id="UP000027936"/>
    </source>
</evidence>
<comment type="function">
    <text evidence="5">Participates in chromosomal partition during cell division. May act via the formation of a condensin-like complex containing Smc and ScpB that pull DNA away from mid-cell into both cell halves.</text>
</comment>
<dbReference type="Gene3D" id="6.10.250.2410">
    <property type="match status" value="1"/>
</dbReference>
<evidence type="ECO:0000256" key="2">
    <source>
        <dbReference type="ARBA" id="ARBA00022829"/>
    </source>
</evidence>
<keyword evidence="5" id="KW-0963">Cytoplasm</keyword>
<dbReference type="RefSeq" id="WP_035196920.1">
    <property type="nucleotide sequence ID" value="NZ_JJRY01000015.1"/>
</dbReference>
<evidence type="ECO:0000256" key="5">
    <source>
        <dbReference type="HAMAP-Rule" id="MF_01805"/>
    </source>
</evidence>
<dbReference type="NCBIfam" id="NF000995">
    <property type="entry name" value="PRK00104.1-4"/>
    <property type="match status" value="1"/>
</dbReference>
<proteinExistence type="inferred from homology"/>
<evidence type="ECO:0000256" key="1">
    <source>
        <dbReference type="ARBA" id="ARBA00022618"/>
    </source>
</evidence>
<dbReference type="PATRIC" id="fig|1348973.3.peg.3236"/>
<accession>A0A072NJ73</accession>
<name>A0A072NJ73_SCHAZ</name>
<keyword evidence="2 5" id="KW-0159">Chromosome partition</keyword>
<protein>
    <recommendedName>
        <fullName evidence="4 5">Segregation and condensation protein A</fullName>
    </recommendedName>
</protein>
<reference evidence="6 7" key="1">
    <citation type="submission" date="2014-04" db="EMBL/GenBank/DDBJ databases">
        <title>Draft genome sequence of Bacillus azotoformans MEV2011, a (co-) denitrifying strain unable to grow in the presence of oxygen.</title>
        <authorList>
            <person name="Nielsen M."/>
            <person name="Schreiber L."/>
            <person name="Finster K."/>
            <person name="Schramm A."/>
        </authorList>
    </citation>
    <scope>NUCLEOTIDE SEQUENCE [LARGE SCALE GENOMIC DNA]</scope>
    <source>
        <strain evidence="6 7">MEV2011</strain>
    </source>
</reference>
<gene>
    <name evidence="5" type="primary">scpA</name>
    <name evidence="6" type="ORF">M670_03356</name>
</gene>
<dbReference type="InterPro" id="IPR023093">
    <property type="entry name" value="ScpA-like_C"/>
</dbReference>
<comment type="subunit">
    <text evidence="5">Component of a cohesin-like complex composed of ScpA, ScpB and the Smc homodimer, in which ScpA and ScpB bind to the head domain of Smc. The presence of the three proteins is required for the association of the complex with DNA.</text>
</comment>
<comment type="similarity">
    <text evidence="5">Belongs to the ScpA family.</text>
</comment>
<evidence type="ECO:0000256" key="4">
    <source>
        <dbReference type="ARBA" id="ARBA00044777"/>
    </source>
</evidence>
<dbReference type="GO" id="GO:0006260">
    <property type="term" value="P:DNA replication"/>
    <property type="evidence" value="ECO:0007669"/>
    <property type="project" value="UniProtKB-UniRule"/>
</dbReference>
<keyword evidence="3 5" id="KW-0131">Cell cycle</keyword>
<dbReference type="Proteomes" id="UP000027936">
    <property type="component" value="Unassembled WGS sequence"/>
</dbReference>
<dbReference type="GO" id="GO:0005737">
    <property type="term" value="C:cytoplasm"/>
    <property type="evidence" value="ECO:0007669"/>
    <property type="project" value="UniProtKB-SubCell"/>
</dbReference>
<sequence length="255" mass="30141">MEYSVKIDAFEGPLDLLLHLINRYEIDIYDIPMAQITEQYLNFIHTMQQLELDVASEYLVMAATLLAIKSKMLLPKNEETLDEELEFNGDEMEEDPRDELMKRLLEYRKYKEAATHLKEFEQDRSLLYTRPPGNLAQYIPDNRENPISDVSLYDMLGALQQLMKRKKWKEPKLTTVQRQEIPIQQRMEQILEELDKVKGRQSFSSLFPVFERSYIVVTFLAVLELMKNNAITCVQEKNFEDIYIYSMKGVYKDEA</sequence>
<dbReference type="EMBL" id="JJRY01000015">
    <property type="protein sequence ID" value="KEF37322.1"/>
    <property type="molecule type" value="Genomic_DNA"/>
</dbReference>
<comment type="subcellular location">
    <subcellularLocation>
        <location evidence="5">Cytoplasm</location>
    </subcellularLocation>
    <text evidence="5">Associated with two foci at the outer edges of the nucleoid region in young cells, and at four foci within both cell halves in older cells.</text>
</comment>
<dbReference type="GO" id="GO:0007059">
    <property type="term" value="P:chromosome segregation"/>
    <property type="evidence" value="ECO:0007669"/>
    <property type="project" value="UniProtKB-UniRule"/>
</dbReference>
<comment type="caution">
    <text evidence="6">The sequence shown here is derived from an EMBL/GenBank/DDBJ whole genome shotgun (WGS) entry which is preliminary data.</text>
</comment>
<evidence type="ECO:0000256" key="3">
    <source>
        <dbReference type="ARBA" id="ARBA00023306"/>
    </source>
</evidence>
<dbReference type="HAMAP" id="MF_01805">
    <property type="entry name" value="ScpA"/>
    <property type="match status" value="1"/>
</dbReference>
<dbReference type="Gene3D" id="1.10.10.580">
    <property type="entry name" value="Structural maintenance of chromosome 1. Chain E"/>
    <property type="match status" value="1"/>
</dbReference>
<keyword evidence="1 5" id="KW-0132">Cell division</keyword>
<dbReference type="Pfam" id="PF02616">
    <property type="entry name" value="SMC_ScpA"/>
    <property type="match status" value="1"/>
</dbReference>